<dbReference type="AlphaFoldDB" id="A0A2V1JVJ4"/>
<feature type="transmembrane region" description="Helical" evidence="8">
    <location>
        <begin position="26"/>
        <end position="44"/>
    </location>
</feature>
<dbReference type="Proteomes" id="UP000245212">
    <property type="component" value="Unassembled WGS sequence"/>
</dbReference>
<dbReference type="PIRSF" id="PIRSF018472">
    <property type="entry name" value="MreD_proteobac"/>
    <property type="match status" value="1"/>
</dbReference>
<sequence length="180" mass="20095">MHAARPIKPRARIEPEQMSRPLSGRLVWGSLALVWLLSLVFWRGGDMRPDLLLVTLAFWCVHAPSRVGLITAFLLGLVMDVHDAAPLGGQALDYTLVAYAAWLLHRRLQHFDLFGQAVHMFPAFIVAHFITAVLYSIIHGAWIGWGWLVGAVLTALLWPVIGWLLLLPRRHAGDADRASN</sequence>
<comment type="subcellular location">
    <subcellularLocation>
        <location evidence="1">Cell membrane</location>
        <topology evidence="1">Multi-pass membrane protein</topology>
    </subcellularLocation>
</comment>
<feature type="transmembrane region" description="Helical" evidence="8">
    <location>
        <begin position="117"/>
        <end position="138"/>
    </location>
</feature>
<keyword evidence="7 8" id="KW-0472">Membrane</keyword>
<reference evidence="10" key="1">
    <citation type="submission" date="2018-05" db="EMBL/GenBank/DDBJ databases">
        <authorList>
            <person name="Li Y."/>
        </authorList>
    </citation>
    <scope>NUCLEOTIDE SEQUENCE [LARGE SCALE GENOMIC DNA]</scope>
    <source>
        <strain evidence="10">3d-2-2</strain>
    </source>
</reference>
<dbReference type="Pfam" id="PF04093">
    <property type="entry name" value="MreD"/>
    <property type="match status" value="1"/>
</dbReference>
<feature type="transmembrane region" description="Helical" evidence="8">
    <location>
        <begin position="51"/>
        <end position="75"/>
    </location>
</feature>
<dbReference type="PANTHER" id="PTHR37484">
    <property type="entry name" value="ROD SHAPE-DETERMINING PROTEIN MRED"/>
    <property type="match status" value="1"/>
</dbReference>
<evidence type="ECO:0000256" key="5">
    <source>
        <dbReference type="ARBA" id="ARBA00022960"/>
    </source>
</evidence>
<keyword evidence="4 8" id="KW-0812">Transmembrane</keyword>
<dbReference type="InterPro" id="IPR026034">
    <property type="entry name" value="MreD_proteobac"/>
</dbReference>
<dbReference type="EMBL" id="QETA01000009">
    <property type="protein sequence ID" value="PWF21091.1"/>
    <property type="molecule type" value="Genomic_DNA"/>
</dbReference>
<comment type="caution">
    <text evidence="9">The sequence shown here is derived from an EMBL/GenBank/DDBJ whole genome shotgun (WGS) entry which is preliminary data.</text>
</comment>
<organism evidence="9 10">
    <name type="scientific">Corticimicrobacter populi</name>
    <dbReference type="NCBI Taxonomy" id="2175229"/>
    <lineage>
        <taxon>Bacteria</taxon>
        <taxon>Pseudomonadati</taxon>
        <taxon>Pseudomonadota</taxon>
        <taxon>Betaproteobacteria</taxon>
        <taxon>Burkholderiales</taxon>
        <taxon>Alcaligenaceae</taxon>
        <taxon>Corticimicrobacter</taxon>
    </lineage>
</organism>
<keyword evidence="3" id="KW-1003">Cell membrane</keyword>
<protein>
    <submittedName>
        <fullName evidence="9">Rod shape-determining protein MreD</fullName>
    </submittedName>
</protein>
<evidence type="ECO:0000256" key="6">
    <source>
        <dbReference type="ARBA" id="ARBA00022989"/>
    </source>
</evidence>
<evidence type="ECO:0000256" key="3">
    <source>
        <dbReference type="ARBA" id="ARBA00022475"/>
    </source>
</evidence>
<dbReference type="GO" id="GO:0008360">
    <property type="term" value="P:regulation of cell shape"/>
    <property type="evidence" value="ECO:0007669"/>
    <property type="project" value="UniProtKB-KW"/>
</dbReference>
<gene>
    <name evidence="9" type="primary">mreD</name>
    <name evidence="9" type="ORF">DD235_16120</name>
</gene>
<evidence type="ECO:0000256" key="2">
    <source>
        <dbReference type="ARBA" id="ARBA00007776"/>
    </source>
</evidence>
<evidence type="ECO:0000313" key="10">
    <source>
        <dbReference type="Proteomes" id="UP000245212"/>
    </source>
</evidence>
<feature type="transmembrane region" description="Helical" evidence="8">
    <location>
        <begin position="87"/>
        <end position="105"/>
    </location>
</feature>
<evidence type="ECO:0000256" key="7">
    <source>
        <dbReference type="ARBA" id="ARBA00023136"/>
    </source>
</evidence>
<feature type="transmembrane region" description="Helical" evidence="8">
    <location>
        <begin position="144"/>
        <end position="167"/>
    </location>
</feature>
<accession>A0A2V1JVJ4</accession>
<dbReference type="GO" id="GO:0005886">
    <property type="term" value="C:plasma membrane"/>
    <property type="evidence" value="ECO:0007669"/>
    <property type="project" value="UniProtKB-SubCell"/>
</dbReference>
<keyword evidence="6 8" id="KW-1133">Transmembrane helix</keyword>
<keyword evidence="5" id="KW-0133">Cell shape</keyword>
<dbReference type="InterPro" id="IPR007227">
    <property type="entry name" value="Cell_shape_determining_MreD"/>
</dbReference>
<evidence type="ECO:0000256" key="4">
    <source>
        <dbReference type="ARBA" id="ARBA00022692"/>
    </source>
</evidence>
<evidence type="ECO:0000256" key="8">
    <source>
        <dbReference type="SAM" id="Phobius"/>
    </source>
</evidence>
<comment type="similarity">
    <text evidence="2">Belongs to the MreD family.</text>
</comment>
<evidence type="ECO:0000313" key="9">
    <source>
        <dbReference type="EMBL" id="PWF21091.1"/>
    </source>
</evidence>
<keyword evidence="10" id="KW-1185">Reference proteome</keyword>
<proteinExistence type="inferred from homology"/>
<name>A0A2V1JVJ4_9BURK</name>
<evidence type="ECO:0000256" key="1">
    <source>
        <dbReference type="ARBA" id="ARBA00004651"/>
    </source>
</evidence>
<dbReference type="NCBIfam" id="TIGR03426">
    <property type="entry name" value="shape_MreD"/>
    <property type="match status" value="1"/>
</dbReference>
<dbReference type="PANTHER" id="PTHR37484:SF1">
    <property type="entry name" value="ROD SHAPE-DETERMINING PROTEIN MRED"/>
    <property type="match status" value="1"/>
</dbReference>